<evidence type="ECO:0000313" key="2">
    <source>
        <dbReference type="Proteomes" id="UP000299102"/>
    </source>
</evidence>
<proteinExistence type="predicted"/>
<dbReference type="Proteomes" id="UP000299102">
    <property type="component" value="Unassembled WGS sequence"/>
</dbReference>
<accession>A0A4C2AC30</accession>
<evidence type="ECO:0000313" key="1">
    <source>
        <dbReference type="EMBL" id="GBP96427.1"/>
    </source>
</evidence>
<comment type="caution">
    <text evidence="1">The sequence shown here is derived from an EMBL/GenBank/DDBJ whole genome shotgun (WGS) entry which is preliminary data.</text>
</comment>
<name>A0A4C2AC30_EUMVA</name>
<gene>
    <name evidence="1" type="ORF">EVAR_93372_1</name>
</gene>
<sequence length="94" mass="10432">MTNARLSRKLNASVFMADVRGVTPPRFDRCAGARRKGSNPDKMRVELVRHGVVNPARRPDATDEIPHSQNTVINSPAAFRLVNESPVAHSSYHQ</sequence>
<dbReference type="AlphaFoldDB" id="A0A4C2AC30"/>
<dbReference type="EMBL" id="BGZK01002777">
    <property type="protein sequence ID" value="GBP96427.1"/>
    <property type="molecule type" value="Genomic_DNA"/>
</dbReference>
<protein>
    <submittedName>
        <fullName evidence="1">Uncharacterized protein</fullName>
    </submittedName>
</protein>
<reference evidence="1 2" key="1">
    <citation type="journal article" date="2019" name="Commun. Biol.">
        <title>The bagworm genome reveals a unique fibroin gene that provides high tensile strength.</title>
        <authorList>
            <person name="Kono N."/>
            <person name="Nakamura H."/>
            <person name="Ohtoshi R."/>
            <person name="Tomita M."/>
            <person name="Numata K."/>
            <person name="Arakawa K."/>
        </authorList>
    </citation>
    <scope>NUCLEOTIDE SEQUENCE [LARGE SCALE GENOMIC DNA]</scope>
</reference>
<keyword evidence="2" id="KW-1185">Reference proteome</keyword>
<organism evidence="1 2">
    <name type="scientific">Eumeta variegata</name>
    <name type="common">Bagworm moth</name>
    <name type="synonym">Eumeta japonica</name>
    <dbReference type="NCBI Taxonomy" id="151549"/>
    <lineage>
        <taxon>Eukaryota</taxon>
        <taxon>Metazoa</taxon>
        <taxon>Ecdysozoa</taxon>
        <taxon>Arthropoda</taxon>
        <taxon>Hexapoda</taxon>
        <taxon>Insecta</taxon>
        <taxon>Pterygota</taxon>
        <taxon>Neoptera</taxon>
        <taxon>Endopterygota</taxon>
        <taxon>Lepidoptera</taxon>
        <taxon>Glossata</taxon>
        <taxon>Ditrysia</taxon>
        <taxon>Tineoidea</taxon>
        <taxon>Psychidae</taxon>
        <taxon>Oiketicinae</taxon>
        <taxon>Eumeta</taxon>
    </lineage>
</organism>